<dbReference type="InterPro" id="IPR052732">
    <property type="entry name" value="Cell-binding_unc_protein"/>
</dbReference>
<keyword evidence="1" id="KW-0418">Kinase</keyword>
<dbReference type="EMBL" id="JARXVE010000001">
    <property type="protein sequence ID" value="MDH6194014.1"/>
    <property type="molecule type" value="Genomic_DNA"/>
</dbReference>
<gene>
    <name evidence="1" type="ORF">M2272_000635</name>
</gene>
<dbReference type="RefSeq" id="WP_280830670.1">
    <property type="nucleotide sequence ID" value="NZ_JARXVE010000001.1"/>
</dbReference>
<evidence type="ECO:0000313" key="1">
    <source>
        <dbReference type="EMBL" id="MDH6194014.1"/>
    </source>
</evidence>
<dbReference type="GO" id="GO:0016301">
    <property type="term" value="F:kinase activity"/>
    <property type="evidence" value="ECO:0007669"/>
    <property type="project" value="UniProtKB-KW"/>
</dbReference>
<dbReference type="Pfam" id="PF13671">
    <property type="entry name" value="AAA_33"/>
    <property type="match status" value="1"/>
</dbReference>
<dbReference type="Gene3D" id="3.40.50.300">
    <property type="entry name" value="P-loop containing nucleotide triphosphate hydrolases"/>
    <property type="match status" value="1"/>
</dbReference>
<dbReference type="Proteomes" id="UP001160130">
    <property type="component" value="Unassembled WGS sequence"/>
</dbReference>
<protein>
    <submittedName>
        <fullName evidence="1">Aminoglycoside phosphotransferase family enzyme/predicted kinase</fullName>
    </submittedName>
</protein>
<keyword evidence="1" id="KW-0808">Transferase</keyword>
<sequence>MTDIPHIEAMYEPWVIAGNLDAQVHETHTGVVVLLGDRAYKAKKAIATDFLDFTTLAQREAACRREVALNSRLAPDSYLGVAHLLGPQGGEAEPVVLMRRYADSMRLSSMLECGHSVENWLNSIAETLADFHRAAERGPLIDEQGSVRAIAARWDENLTELQRYPHISANSVHDLRRLTDQYMAGRTELFTSRISDRRIVDGHADLLADDIFCSPRGLAILDCLEFDDTLRYVDGIDDASFLAMDLEFLGRGDFGALFLDRYMKYADDTAPRSLTDFYIAYRAVVRAKVECVRAEQGHPEAAIAARRHVDLALKHLRSGTVQLIIVGGGPGTGKSTVSHALTQQLGAVVVSTDDVRRKMRDTHAIEGEPGALNAGLYAPQNVAVVYDEVLVRAREQLANGVSVILDGTWRDPHQRQRAHQLAADAHTPIVEFTCSVSLDGAASRIRSRSSTTSDATPEIAAALAEHDRDWPSGHNIDTSRPLADSVTEALQVCRREIETSDRMK</sequence>
<keyword evidence="2" id="KW-1185">Reference proteome</keyword>
<dbReference type="SUPFAM" id="SSF56112">
    <property type="entry name" value="Protein kinase-like (PK-like)"/>
    <property type="match status" value="1"/>
</dbReference>
<dbReference type="PANTHER" id="PTHR43883:SF1">
    <property type="entry name" value="GLUCONOKINASE"/>
    <property type="match status" value="1"/>
</dbReference>
<dbReference type="InterPro" id="IPR011009">
    <property type="entry name" value="Kinase-like_dom_sf"/>
</dbReference>
<organism evidence="1 2">
    <name type="scientific">Mycolicibacterium frederiksbergense</name>
    <dbReference type="NCBI Taxonomy" id="117567"/>
    <lineage>
        <taxon>Bacteria</taxon>
        <taxon>Bacillati</taxon>
        <taxon>Actinomycetota</taxon>
        <taxon>Actinomycetes</taxon>
        <taxon>Mycobacteriales</taxon>
        <taxon>Mycobacteriaceae</taxon>
        <taxon>Mycolicibacterium</taxon>
    </lineage>
</organism>
<reference evidence="1 2" key="1">
    <citation type="submission" date="2023-04" db="EMBL/GenBank/DDBJ databases">
        <title>Forest soil microbial communities from Buena Vista Peninsula, Colon Province, Panama.</title>
        <authorList>
            <person name="Bouskill N."/>
        </authorList>
    </citation>
    <scope>NUCLEOTIDE SEQUENCE [LARGE SCALE GENOMIC DNA]</scope>
    <source>
        <strain evidence="1 2">AC80</strain>
    </source>
</reference>
<accession>A0ABT6KTN8</accession>
<name>A0ABT6KTN8_9MYCO</name>
<dbReference type="SUPFAM" id="SSF52540">
    <property type="entry name" value="P-loop containing nucleoside triphosphate hydrolases"/>
    <property type="match status" value="1"/>
</dbReference>
<evidence type="ECO:0000313" key="2">
    <source>
        <dbReference type="Proteomes" id="UP001160130"/>
    </source>
</evidence>
<dbReference type="PANTHER" id="PTHR43883">
    <property type="entry name" value="SLR0207 PROTEIN"/>
    <property type="match status" value="1"/>
</dbReference>
<dbReference type="InterPro" id="IPR027417">
    <property type="entry name" value="P-loop_NTPase"/>
</dbReference>
<proteinExistence type="predicted"/>
<comment type="caution">
    <text evidence="1">The sequence shown here is derived from an EMBL/GenBank/DDBJ whole genome shotgun (WGS) entry which is preliminary data.</text>
</comment>